<dbReference type="InterPro" id="IPR039420">
    <property type="entry name" value="WalR-like"/>
</dbReference>
<dbReference type="Gene3D" id="1.10.10.10">
    <property type="entry name" value="Winged helix-like DNA-binding domain superfamily/Winged helix DNA-binding domain"/>
    <property type="match status" value="1"/>
</dbReference>
<dbReference type="PRINTS" id="PR00038">
    <property type="entry name" value="HTHLUXR"/>
</dbReference>
<dbReference type="SMART" id="SM00421">
    <property type="entry name" value="HTH_LUXR"/>
    <property type="match status" value="1"/>
</dbReference>
<dbReference type="GO" id="GO:0006355">
    <property type="term" value="P:regulation of DNA-templated transcription"/>
    <property type="evidence" value="ECO:0007669"/>
    <property type="project" value="InterPro"/>
</dbReference>
<comment type="caution">
    <text evidence="5">The sequence shown here is derived from an EMBL/GenBank/DDBJ whole genome shotgun (WGS) entry which is preliminary data.</text>
</comment>
<evidence type="ECO:0000256" key="3">
    <source>
        <dbReference type="ARBA" id="ARBA00023163"/>
    </source>
</evidence>
<feature type="domain" description="HTH luxR-type" evidence="4">
    <location>
        <begin position="255"/>
        <end position="320"/>
    </location>
</feature>
<evidence type="ECO:0000313" key="6">
    <source>
        <dbReference type="Proteomes" id="UP000251800"/>
    </source>
</evidence>
<dbReference type="InterPro" id="IPR000792">
    <property type="entry name" value="Tscrpt_reg_LuxR_C"/>
</dbReference>
<dbReference type="PANTHER" id="PTHR43214:SF41">
    <property type="entry name" value="NITRATE_NITRITE RESPONSE REGULATOR PROTEIN NARP"/>
    <property type="match status" value="1"/>
</dbReference>
<dbReference type="AlphaFoldDB" id="A0A363ULK9"/>
<proteinExistence type="predicted"/>
<dbReference type="OrthoDB" id="6120865at2"/>
<dbReference type="Pfam" id="PF00196">
    <property type="entry name" value="GerE"/>
    <property type="match status" value="1"/>
</dbReference>
<evidence type="ECO:0000256" key="1">
    <source>
        <dbReference type="ARBA" id="ARBA00023015"/>
    </source>
</evidence>
<dbReference type="PROSITE" id="PS50043">
    <property type="entry name" value="HTH_LUXR_2"/>
    <property type="match status" value="1"/>
</dbReference>
<accession>A0A363ULK9</accession>
<evidence type="ECO:0000259" key="4">
    <source>
        <dbReference type="PROSITE" id="PS50043"/>
    </source>
</evidence>
<dbReference type="CDD" id="cd06170">
    <property type="entry name" value="LuxR_C_like"/>
    <property type="match status" value="1"/>
</dbReference>
<reference evidence="5 6" key="1">
    <citation type="submission" date="2018-05" db="EMBL/GenBank/DDBJ databases">
        <title>Abyssibacter profundi OUC007T gen. nov., sp. nov, a marine bacterium isolated from seawater of the Mariana Trench.</title>
        <authorList>
            <person name="Zhou S."/>
        </authorList>
    </citation>
    <scope>NUCLEOTIDE SEQUENCE [LARGE SCALE GENOMIC DNA]</scope>
    <source>
        <strain evidence="5 6">OUC007</strain>
    </source>
</reference>
<name>A0A363ULK9_9GAMM</name>
<evidence type="ECO:0000313" key="5">
    <source>
        <dbReference type="EMBL" id="PWN56284.1"/>
    </source>
</evidence>
<dbReference type="RefSeq" id="WP_109720055.1">
    <property type="nucleotide sequence ID" value="NZ_QEQK01000006.1"/>
</dbReference>
<dbReference type="InterPro" id="IPR036388">
    <property type="entry name" value="WH-like_DNA-bd_sf"/>
</dbReference>
<protein>
    <recommendedName>
        <fullName evidence="4">HTH luxR-type domain-containing protein</fullName>
    </recommendedName>
</protein>
<evidence type="ECO:0000256" key="2">
    <source>
        <dbReference type="ARBA" id="ARBA00023125"/>
    </source>
</evidence>
<keyword evidence="6" id="KW-1185">Reference proteome</keyword>
<sequence>MKGLKNTGQFLRLATEMFEGALAQPADRYRSWMLEMVSAAFAADGAIWRRGQLGAPAHALTVWNLTPQFARAWESSTDINPLKLHMQAHPDSASGLALSTQPDALEQTRVYRRVLRQHGVRDAIGIRVVDPVLALETEIILSRSSRHTFASEDAERLEQVAPAMVAAASQAYFLSLARPSAALADRPSAVVDPAGGVLEAQWGFRRLLQRHYPKWTGRRLPFELPDDLNKASISVDGLRVYAEHLNELTLLRIWEPERLDGLTAREREIAEQLAAGTTYKQMARDLGLSTSTVANHAHRIYRKLGVKNRRELTAELHQSESAAGGVT</sequence>
<dbReference type="SUPFAM" id="SSF46894">
    <property type="entry name" value="C-terminal effector domain of the bipartite response regulators"/>
    <property type="match status" value="1"/>
</dbReference>
<gene>
    <name evidence="5" type="ORF">DEH80_08445</name>
</gene>
<keyword evidence="1" id="KW-0805">Transcription regulation</keyword>
<dbReference type="GO" id="GO:0003677">
    <property type="term" value="F:DNA binding"/>
    <property type="evidence" value="ECO:0007669"/>
    <property type="project" value="UniProtKB-KW"/>
</dbReference>
<dbReference type="EMBL" id="QEQK01000006">
    <property type="protein sequence ID" value="PWN56284.1"/>
    <property type="molecule type" value="Genomic_DNA"/>
</dbReference>
<keyword evidence="3" id="KW-0804">Transcription</keyword>
<organism evidence="5 6">
    <name type="scientific">Abyssibacter profundi</name>
    <dbReference type="NCBI Taxonomy" id="2182787"/>
    <lineage>
        <taxon>Bacteria</taxon>
        <taxon>Pseudomonadati</taxon>
        <taxon>Pseudomonadota</taxon>
        <taxon>Gammaproteobacteria</taxon>
        <taxon>Chromatiales</taxon>
        <taxon>Oceanococcaceae</taxon>
        <taxon>Abyssibacter</taxon>
    </lineage>
</organism>
<dbReference type="InterPro" id="IPR016032">
    <property type="entry name" value="Sig_transdc_resp-reg_C-effctor"/>
</dbReference>
<dbReference type="PANTHER" id="PTHR43214">
    <property type="entry name" value="TWO-COMPONENT RESPONSE REGULATOR"/>
    <property type="match status" value="1"/>
</dbReference>
<dbReference type="Proteomes" id="UP000251800">
    <property type="component" value="Unassembled WGS sequence"/>
</dbReference>
<keyword evidence="2" id="KW-0238">DNA-binding</keyword>